<dbReference type="PROSITE" id="PS50072">
    <property type="entry name" value="CSA_PPIASE_2"/>
    <property type="match status" value="1"/>
</dbReference>
<evidence type="ECO:0000313" key="6">
    <source>
        <dbReference type="RefSeq" id="XP_012936898.1"/>
    </source>
</evidence>
<evidence type="ECO:0000256" key="3">
    <source>
        <dbReference type="RuleBase" id="RU363019"/>
    </source>
</evidence>
<accession>A0ABM0ZY41</accession>
<comment type="function">
    <text evidence="3">PPIases accelerate the folding of proteins. It catalyzes the cis-trans isomerization of proline imidic peptide bonds in oligopeptides.</text>
</comment>
<dbReference type="PIRSF" id="PIRSF001467">
    <property type="entry name" value="Peptidylpro_ismrse"/>
    <property type="match status" value="1"/>
</dbReference>
<protein>
    <recommendedName>
        <fullName evidence="3">Peptidyl-prolyl cis-trans isomerase</fullName>
        <shortName evidence="3">PPIase</shortName>
        <ecNumber evidence="3">5.2.1.8</ecNumber>
    </recommendedName>
</protein>
<dbReference type="PRINTS" id="PR00153">
    <property type="entry name" value="CSAPPISMRASE"/>
</dbReference>
<feature type="signal peptide" evidence="3">
    <location>
        <begin position="1"/>
        <end position="18"/>
    </location>
</feature>
<proteinExistence type="inferred from homology"/>
<dbReference type="EC" id="5.2.1.8" evidence="3"/>
<dbReference type="InterPro" id="IPR002130">
    <property type="entry name" value="Cyclophilin-type_PPIase_dom"/>
</dbReference>
<dbReference type="PANTHER" id="PTHR11071">
    <property type="entry name" value="PEPTIDYL-PROLYL CIS-TRANS ISOMERASE"/>
    <property type="match status" value="1"/>
</dbReference>
<dbReference type="RefSeq" id="XP_012936898.1">
    <property type="nucleotide sequence ID" value="XM_013081444.2"/>
</dbReference>
<comment type="similarity">
    <text evidence="3">Belongs to the cyclophilin-type PPIase family.</text>
</comment>
<dbReference type="GeneID" id="101849920"/>
<evidence type="ECO:0000313" key="5">
    <source>
        <dbReference type="Proteomes" id="UP000694888"/>
    </source>
</evidence>
<name>A0ABM0ZY41_APLCA</name>
<keyword evidence="1 3" id="KW-0697">Rotamase</keyword>
<dbReference type="Proteomes" id="UP000694888">
    <property type="component" value="Unplaced"/>
</dbReference>
<organism evidence="5 6">
    <name type="scientific">Aplysia californica</name>
    <name type="common">California sea hare</name>
    <dbReference type="NCBI Taxonomy" id="6500"/>
    <lineage>
        <taxon>Eukaryota</taxon>
        <taxon>Metazoa</taxon>
        <taxon>Spiralia</taxon>
        <taxon>Lophotrochozoa</taxon>
        <taxon>Mollusca</taxon>
        <taxon>Gastropoda</taxon>
        <taxon>Heterobranchia</taxon>
        <taxon>Euthyneura</taxon>
        <taxon>Tectipleura</taxon>
        <taxon>Aplysiida</taxon>
        <taxon>Aplysioidea</taxon>
        <taxon>Aplysiidae</taxon>
        <taxon>Aplysia</taxon>
    </lineage>
</organism>
<gene>
    <name evidence="6" type="primary">LOC101849920</name>
</gene>
<sequence length="247" mass="27278">MFLFLLSAFTTLLALGACDKNFTVTSEVVLEVEVKNYNGQGDDISGQVVIGLFGDTVPVASLNFKTLCSGFKRPSSQINAGKSRKARRQQRQVGGFGDGEEVKLSYKNTYCHRLVRDMLLHCGDVFGTDGHGGTSIYGESFNDENFIISHSSGGVVSMANRGKDTNASQFFITLGSARFLDKRHVAFGKVTKGYQYLMAINRMGPQDKDVRPKRPVRFTECNVNEVKKYELSVKDMKTDDLEGIVSL</sequence>
<dbReference type="GO" id="GO:0016853">
    <property type="term" value="F:isomerase activity"/>
    <property type="evidence" value="ECO:0007669"/>
    <property type="project" value="UniProtKB-KW"/>
</dbReference>
<feature type="domain" description="PPIase cyclophilin-type" evidence="4">
    <location>
        <begin position="46"/>
        <end position="223"/>
    </location>
</feature>
<comment type="catalytic activity">
    <reaction evidence="3">
        <text>[protein]-peptidylproline (omega=180) = [protein]-peptidylproline (omega=0)</text>
        <dbReference type="Rhea" id="RHEA:16237"/>
        <dbReference type="Rhea" id="RHEA-COMP:10747"/>
        <dbReference type="Rhea" id="RHEA-COMP:10748"/>
        <dbReference type="ChEBI" id="CHEBI:83833"/>
        <dbReference type="ChEBI" id="CHEBI:83834"/>
        <dbReference type="EC" id="5.2.1.8"/>
    </reaction>
</comment>
<dbReference type="InterPro" id="IPR024936">
    <property type="entry name" value="Cyclophilin-type_PPIase"/>
</dbReference>
<dbReference type="SUPFAM" id="SSF50891">
    <property type="entry name" value="Cyclophilin-like"/>
    <property type="match status" value="1"/>
</dbReference>
<keyword evidence="3" id="KW-0732">Signal</keyword>
<reference evidence="6" key="1">
    <citation type="submission" date="2025-08" db="UniProtKB">
        <authorList>
            <consortium name="RefSeq"/>
        </authorList>
    </citation>
    <scope>IDENTIFICATION</scope>
</reference>
<dbReference type="InterPro" id="IPR029000">
    <property type="entry name" value="Cyclophilin-like_dom_sf"/>
</dbReference>
<dbReference type="Gene3D" id="2.40.100.10">
    <property type="entry name" value="Cyclophilin-like"/>
    <property type="match status" value="1"/>
</dbReference>
<evidence type="ECO:0000259" key="4">
    <source>
        <dbReference type="PROSITE" id="PS50072"/>
    </source>
</evidence>
<keyword evidence="5" id="KW-1185">Reference proteome</keyword>
<keyword evidence="2 3" id="KW-0413">Isomerase</keyword>
<feature type="chain" id="PRO_5045004525" description="Peptidyl-prolyl cis-trans isomerase" evidence="3">
    <location>
        <begin position="19"/>
        <end position="247"/>
    </location>
</feature>
<dbReference type="PANTHER" id="PTHR11071:SF547">
    <property type="entry name" value="PEPTIDYL-PROLYL CIS-TRANS ISOMERASE"/>
    <property type="match status" value="1"/>
</dbReference>
<evidence type="ECO:0000256" key="2">
    <source>
        <dbReference type="ARBA" id="ARBA00023235"/>
    </source>
</evidence>
<evidence type="ECO:0000256" key="1">
    <source>
        <dbReference type="ARBA" id="ARBA00023110"/>
    </source>
</evidence>
<dbReference type="Pfam" id="PF00160">
    <property type="entry name" value="Pro_isomerase"/>
    <property type="match status" value="1"/>
</dbReference>